<gene>
    <name evidence="2" type="ORF">HXX76_000641</name>
</gene>
<evidence type="ECO:0000313" key="3">
    <source>
        <dbReference type="Proteomes" id="UP000650467"/>
    </source>
</evidence>
<evidence type="ECO:0000313" key="2">
    <source>
        <dbReference type="EMBL" id="KAG2446039.1"/>
    </source>
</evidence>
<keyword evidence="3" id="KW-1185">Reference proteome</keyword>
<name>A0A835WEH3_CHLIN</name>
<dbReference type="Proteomes" id="UP000650467">
    <property type="component" value="Unassembled WGS sequence"/>
</dbReference>
<reference evidence="2" key="1">
    <citation type="journal article" date="2020" name="bioRxiv">
        <title>Comparative genomics of Chlamydomonas.</title>
        <authorList>
            <person name="Craig R.J."/>
            <person name="Hasan A.R."/>
            <person name="Ness R.W."/>
            <person name="Keightley P.D."/>
        </authorList>
    </citation>
    <scope>NUCLEOTIDE SEQUENCE</scope>
    <source>
        <strain evidence="2">SAG 7.73</strain>
    </source>
</reference>
<evidence type="ECO:0000256" key="1">
    <source>
        <dbReference type="SAM" id="MobiDB-lite"/>
    </source>
</evidence>
<comment type="caution">
    <text evidence="2">The sequence shown here is derived from an EMBL/GenBank/DDBJ whole genome shotgun (WGS) entry which is preliminary data.</text>
</comment>
<dbReference type="AlphaFoldDB" id="A0A835WEH3"/>
<proteinExistence type="predicted"/>
<accession>A0A835WEH3</accession>
<dbReference type="EMBL" id="JAEHOC010000001">
    <property type="protein sequence ID" value="KAG2446039.1"/>
    <property type="molecule type" value="Genomic_DNA"/>
</dbReference>
<feature type="region of interest" description="Disordered" evidence="1">
    <location>
        <begin position="37"/>
        <end position="89"/>
    </location>
</feature>
<organism evidence="2 3">
    <name type="scientific">Chlamydomonas incerta</name>
    <dbReference type="NCBI Taxonomy" id="51695"/>
    <lineage>
        <taxon>Eukaryota</taxon>
        <taxon>Viridiplantae</taxon>
        <taxon>Chlorophyta</taxon>
        <taxon>core chlorophytes</taxon>
        <taxon>Chlorophyceae</taxon>
        <taxon>CS clade</taxon>
        <taxon>Chlamydomonadales</taxon>
        <taxon>Chlamydomonadaceae</taxon>
        <taxon>Chlamydomonas</taxon>
    </lineage>
</organism>
<protein>
    <submittedName>
        <fullName evidence="2">Uncharacterized protein</fullName>
    </submittedName>
</protein>
<sequence>MTPSALASDCSSPSLRASLHRAAEIAGRLYRVYAGKMRIHDPSAPNKSRSFRPTAYRRQPDGRAGPDGPADGVPDPYPDLMYDRGADPESEKNQMFVRLQREYGGVMMIRIRGHRPRGIGMDSQPWCTQQVLAMRAALAGSWDRWEQLRAGGTGATGKSTEDGEKELLAKYNYAGNSMYNGGYAAARLFTYLDKQLIG</sequence>
<feature type="compositionally biased region" description="Low complexity" evidence="1">
    <location>
        <begin position="62"/>
        <end position="74"/>
    </location>
</feature>